<gene>
    <name evidence="4" type="ORF">J2S90_004766</name>
    <name evidence="5" type="ORF">J2S93_004441</name>
</gene>
<keyword evidence="2" id="KW-0472">Membrane</keyword>
<protein>
    <submittedName>
        <fullName evidence="4">Threonine/homoserine efflux transporter RhtA</fullName>
    </submittedName>
</protein>
<dbReference type="EMBL" id="JAUSRG010000026">
    <property type="protein sequence ID" value="MDP9907771.1"/>
    <property type="molecule type" value="Genomic_DNA"/>
</dbReference>
<proteinExistence type="inferred from homology"/>
<comment type="caution">
    <text evidence="4">The sequence shown here is derived from an EMBL/GenBank/DDBJ whole genome shotgun (WGS) entry which is preliminary data.</text>
</comment>
<reference evidence="4 6" key="1">
    <citation type="submission" date="2023-07" db="EMBL/GenBank/DDBJ databases">
        <title>Sorghum-associated microbial communities from plants grown in Nebraska, USA.</title>
        <authorList>
            <person name="Schachtman D."/>
        </authorList>
    </citation>
    <scope>NUCLEOTIDE SEQUENCE</scope>
    <source>
        <strain evidence="4">DS1006</strain>
        <strain evidence="5 6">DS1016</strain>
    </source>
</reference>
<dbReference type="Gene3D" id="1.10.3730.20">
    <property type="match status" value="1"/>
</dbReference>
<feature type="transmembrane region" description="Helical" evidence="2">
    <location>
        <begin position="42"/>
        <end position="64"/>
    </location>
</feature>
<comment type="similarity">
    <text evidence="1">Belongs to the EamA transporter family.</text>
</comment>
<keyword evidence="2" id="KW-0812">Transmembrane</keyword>
<evidence type="ECO:0000259" key="3">
    <source>
        <dbReference type="Pfam" id="PF00892"/>
    </source>
</evidence>
<feature type="domain" description="EamA" evidence="3">
    <location>
        <begin position="12"/>
        <end position="81"/>
    </location>
</feature>
<feature type="transmembrane region" description="Helical" evidence="2">
    <location>
        <begin position="70"/>
        <end position="89"/>
    </location>
</feature>
<organism evidence="4 7">
    <name type="scientific">Arthrobacter bambusae</name>
    <dbReference type="NCBI Taxonomy" id="1338426"/>
    <lineage>
        <taxon>Bacteria</taxon>
        <taxon>Bacillati</taxon>
        <taxon>Actinomycetota</taxon>
        <taxon>Actinomycetes</taxon>
        <taxon>Micrococcales</taxon>
        <taxon>Micrococcaceae</taxon>
        <taxon>Arthrobacter</taxon>
    </lineage>
</organism>
<evidence type="ECO:0000313" key="5">
    <source>
        <dbReference type="EMBL" id="MDQ0182982.1"/>
    </source>
</evidence>
<feature type="transmembrane region" description="Helical" evidence="2">
    <location>
        <begin position="14"/>
        <end position="35"/>
    </location>
</feature>
<dbReference type="Proteomes" id="UP001230951">
    <property type="component" value="Unassembled WGS sequence"/>
</dbReference>
<dbReference type="InterPro" id="IPR037185">
    <property type="entry name" value="EmrE-like"/>
</dbReference>
<evidence type="ECO:0000313" key="6">
    <source>
        <dbReference type="Proteomes" id="UP001230951"/>
    </source>
</evidence>
<evidence type="ECO:0000313" key="4">
    <source>
        <dbReference type="EMBL" id="MDP9907771.1"/>
    </source>
</evidence>
<dbReference type="SUPFAM" id="SSF103481">
    <property type="entry name" value="Multidrug resistance efflux transporter EmrE"/>
    <property type="match status" value="1"/>
</dbReference>
<dbReference type="Pfam" id="PF00892">
    <property type="entry name" value="EamA"/>
    <property type="match status" value="1"/>
</dbReference>
<evidence type="ECO:0000256" key="2">
    <source>
        <dbReference type="SAM" id="Phobius"/>
    </source>
</evidence>
<keyword evidence="2" id="KW-1133">Transmembrane helix</keyword>
<sequence length="101" mass="10543">MVNAPPAVLFTPELALHALIVSILTLLAPFALELFAMKRLRALVFALVAALDPALASTVGAVALHQSLDFRQMAGIAILTICAGVAVFAESSTSQKKVSVQ</sequence>
<accession>A0AAW8DN82</accession>
<dbReference type="Proteomes" id="UP001242995">
    <property type="component" value="Unassembled WGS sequence"/>
</dbReference>
<name>A0AAW8DN82_9MICC</name>
<dbReference type="AlphaFoldDB" id="A0AAW8DN82"/>
<dbReference type="EMBL" id="JAUSTF010000018">
    <property type="protein sequence ID" value="MDQ0182982.1"/>
    <property type="molecule type" value="Genomic_DNA"/>
</dbReference>
<evidence type="ECO:0000313" key="7">
    <source>
        <dbReference type="Proteomes" id="UP001242995"/>
    </source>
</evidence>
<dbReference type="GO" id="GO:0016020">
    <property type="term" value="C:membrane"/>
    <property type="evidence" value="ECO:0007669"/>
    <property type="project" value="InterPro"/>
</dbReference>
<keyword evidence="6" id="KW-1185">Reference proteome</keyword>
<evidence type="ECO:0000256" key="1">
    <source>
        <dbReference type="ARBA" id="ARBA00007362"/>
    </source>
</evidence>
<dbReference type="InterPro" id="IPR000620">
    <property type="entry name" value="EamA_dom"/>
</dbReference>